<dbReference type="EMBL" id="GG657458">
    <property type="protein sequence ID" value="OAT09881.1"/>
    <property type="molecule type" value="Genomic_DNA"/>
</dbReference>
<dbReference type="GeneID" id="42529050"/>
<organism evidence="1 2">
    <name type="scientific">Blastomyces gilchristii (strain SLH14081)</name>
    <name type="common">Blastomyces dermatitidis</name>
    <dbReference type="NCBI Taxonomy" id="559298"/>
    <lineage>
        <taxon>Eukaryota</taxon>
        <taxon>Fungi</taxon>
        <taxon>Dikarya</taxon>
        <taxon>Ascomycota</taxon>
        <taxon>Pezizomycotina</taxon>
        <taxon>Eurotiomycetes</taxon>
        <taxon>Eurotiomycetidae</taxon>
        <taxon>Onygenales</taxon>
        <taxon>Ajellomycetaceae</taxon>
        <taxon>Blastomyces</taxon>
    </lineage>
</organism>
<dbReference type="RefSeq" id="XP_031579053.1">
    <property type="nucleotide sequence ID" value="XM_031725038.1"/>
</dbReference>
<dbReference type="AlphaFoldDB" id="A0A179US71"/>
<gene>
    <name evidence="1" type="ORF">BDBG_17281</name>
</gene>
<evidence type="ECO:0000313" key="1">
    <source>
        <dbReference type="EMBL" id="OAT09881.1"/>
    </source>
</evidence>
<evidence type="ECO:0000313" key="2">
    <source>
        <dbReference type="Proteomes" id="UP000002038"/>
    </source>
</evidence>
<proteinExistence type="predicted"/>
<keyword evidence="2" id="KW-1185">Reference proteome</keyword>
<accession>A0A179US71</accession>
<dbReference type="VEuPathDB" id="FungiDB:BDBG_17281"/>
<dbReference type="Proteomes" id="UP000002038">
    <property type="component" value="Unassembled WGS sequence"/>
</dbReference>
<protein>
    <submittedName>
        <fullName evidence="1">Uncharacterized protein</fullName>
    </submittedName>
</protein>
<name>A0A179US71_BLAGS</name>
<sequence>MTGLEQQPEAGSGKNKQTLVTYAGTFTEQTPLLGLFGPPALQLSSGRLTRQDHLPLVNTGEWVGGDQNGQKGQ</sequence>
<dbReference type="KEGG" id="bgh:BDBG_17281"/>
<reference evidence="2" key="1">
    <citation type="journal article" date="2015" name="PLoS Genet.">
        <title>The dynamic genome and transcriptome of the human fungal pathogen Blastomyces and close relative Emmonsia.</title>
        <authorList>
            <person name="Munoz J.F."/>
            <person name="Gauthier G.M."/>
            <person name="Desjardins C.A."/>
            <person name="Gallo J.E."/>
            <person name="Holder J."/>
            <person name="Sullivan T.D."/>
            <person name="Marty A.J."/>
            <person name="Carmen J.C."/>
            <person name="Chen Z."/>
            <person name="Ding L."/>
            <person name="Gujja S."/>
            <person name="Magrini V."/>
            <person name="Misas E."/>
            <person name="Mitreva M."/>
            <person name="Priest M."/>
            <person name="Saif S."/>
            <person name="Whiston E.A."/>
            <person name="Young S."/>
            <person name="Zeng Q."/>
            <person name="Goldman W.E."/>
            <person name="Mardis E.R."/>
            <person name="Taylor J.W."/>
            <person name="McEwen J.G."/>
            <person name="Clay O.K."/>
            <person name="Klein B.S."/>
            <person name="Cuomo C.A."/>
        </authorList>
    </citation>
    <scope>NUCLEOTIDE SEQUENCE [LARGE SCALE GENOMIC DNA]</scope>
    <source>
        <strain evidence="2">SLH14081</strain>
    </source>
</reference>